<dbReference type="SUPFAM" id="SSF48452">
    <property type="entry name" value="TPR-like"/>
    <property type="match status" value="1"/>
</dbReference>
<keyword evidence="5" id="KW-0998">Cell outer membrane</keyword>
<dbReference type="PROSITE" id="PS51257">
    <property type="entry name" value="PROKAR_LIPOPROTEIN"/>
    <property type="match status" value="1"/>
</dbReference>
<sequence>MKLVKYSLITLLTSLFLLGCNEDKFLSQSNPNALTPETFWKNSDHFDYALNTVYAALQFNSISGFRTTSEMALSDLSKSDTWYGTYSTYKLFNYTNSDPLVQNRWAELYIGINRANQIVTFIEGEDVEMSPEEKLEVVAQARTLRAFYYFELVNNYNGAVINTAYYSNSDSLNKKLNTREEVISQVVVPDLQFAAENLPTSWDATDAGRVTWGTAVSLLGKAYLYDGKWAEAAAEFKKVIDSNNYSLSPVYGNNFNEEGEHNLESIFEVNYSTSVLPPSNNRDWVDNIAGGNVTPSEASSIEHVLTHILTAGGFNVVTPSQYLHEMLLGDEVDPTHPINALGETHSQRLSSSILVPNFYGTYFTRPWTDDSGETYPMGGGHSGYVKKYTRWNTGISNIENNGQTSPINFRLIRYSDVLLMYAEALNEQGNFSDAITYIDMVRDRAGVYPLSYYINTNGGQFPKLNISQEVTGATYPLVTPSVESVREHIRYVERPIELSFEGHRWKDLRRWGIIKEALDRRAVDEQWRLDNASTILGQPPLYISSYIIQNFVEQAGKYNENVHKYYPLPANEVQTNPDLL</sequence>
<proteinExistence type="inferred from homology"/>
<name>A0A1S1YUP7_FLAPC</name>
<comment type="caution">
    <text evidence="8">The sequence shown here is derived from an EMBL/GenBank/DDBJ whole genome shotgun (WGS) entry which is preliminary data.</text>
</comment>
<reference evidence="8 9" key="1">
    <citation type="journal article" date="2012" name="Int. J. Syst. Evol. Microbiol.">
        <title>Flammeovirga pacifica sp. nov., isolated from deep-sea sediment.</title>
        <authorList>
            <person name="Xu H."/>
            <person name="Fu Y."/>
            <person name="Yang N."/>
            <person name="Ding Z."/>
            <person name="Lai Q."/>
            <person name="Zeng R."/>
        </authorList>
    </citation>
    <scope>NUCLEOTIDE SEQUENCE [LARGE SCALE GENOMIC DNA]</scope>
    <source>
        <strain evidence="9">DSM 24597 / LMG 26175 / WPAGA1</strain>
    </source>
</reference>
<dbReference type="OrthoDB" id="9792139at2"/>
<organism evidence="8 9">
    <name type="scientific">Flammeovirga pacifica</name>
    <dbReference type="NCBI Taxonomy" id="915059"/>
    <lineage>
        <taxon>Bacteria</taxon>
        <taxon>Pseudomonadati</taxon>
        <taxon>Bacteroidota</taxon>
        <taxon>Cytophagia</taxon>
        <taxon>Cytophagales</taxon>
        <taxon>Flammeovirgaceae</taxon>
        <taxon>Flammeovirga</taxon>
    </lineage>
</organism>
<keyword evidence="3" id="KW-0732">Signal</keyword>
<keyword evidence="9" id="KW-1185">Reference proteome</keyword>
<evidence type="ECO:0000259" key="7">
    <source>
        <dbReference type="Pfam" id="PF14322"/>
    </source>
</evidence>
<dbReference type="InterPro" id="IPR012944">
    <property type="entry name" value="SusD_RagB_dom"/>
</dbReference>
<evidence type="ECO:0000259" key="6">
    <source>
        <dbReference type="Pfam" id="PF07980"/>
    </source>
</evidence>
<evidence type="ECO:0000313" key="9">
    <source>
        <dbReference type="Proteomes" id="UP000179797"/>
    </source>
</evidence>
<dbReference type="Pfam" id="PF14322">
    <property type="entry name" value="SusD-like_3"/>
    <property type="match status" value="1"/>
</dbReference>
<evidence type="ECO:0000256" key="4">
    <source>
        <dbReference type="ARBA" id="ARBA00023136"/>
    </source>
</evidence>
<protein>
    <recommendedName>
        <fullName evidence="10">RagB/SusD family nutrient uptake outer membrane protein</fullName>
    </recommendedName>
</protein>
<gene>
    <name evidence="8" type="ORF">NH26_24625</name>
</gene>
<dbReference type="InterPro" id="IPR033985">
    <property type="entry name" value="SusD-like_N"/>
</dbReference>
<dbReference type="Gene3D" id="1.25.40.390">
    <property type="match status" value="1"/>
</dbReference>
<keyword evidence="4" id="KW-0472">Membrane</keyword>
<feature type="domain" description="RagB/SusD" evidence="6">
    <location>
        <begin position="384"/>
        <end position="579"/>
    </location>
</feature>
<evidence type="ECO:0000256" key="1">
    <source>
        <dbReference type="ARBA" id="ARBA00004442"/>
    </source>
</evidence>
<dbReference type="GO" id="GO:0009279">
    <property type="term" value="C:cell outer membrane"/>
    <property type="evidence" value="ECO:0007669"/>
    <property type="project" value="UniProtKB-SubCell"/>
</dbReference>
<evidence type="ECO:0000313" key="8">
    <source>
        <dbReference type="EMBL" id="OHX64750.1"/>
    </source>
</evidence>
<comment type="subcellular location">
    <subcellularLocation>
        <location evidence="1">Cell outer membrane</location>
    </subcellularLocation>
</comment>
<dbReference type="STRING" id="915059.NH26_24625"/>
<evidence type="ECO:0000256" key="5">
    <source>
        <dbReference type="ARBA" id="ARBA00023237"/>
    </source>
</evidence>
<accession>A0A1S1YUP7</accession>
<evidence type="ECO:0000256" key="2">
    <source>
        <dbReference type="ARBA" id="ARBA00006275"/>
    </source>
</evidence>
<dbReference type="EMBL" id="JRYR02000002">
    <property type="protein sequence ID" value="OHX64750.1"/>
    <property type="molecule type" value="Genomic_DNA"/>
</dbReference>
<dbReference type="AlphaFoldDB" id="A0A1S1YUP7"/>
<evidence type="ECO:0008006" key="10">
    <source>
        <dbReference type="Google" id="ProtNLM"/>
    </source>
</evidence>
<dbReference type="Pfam" id="PF07980">
    <property type="entry name" value="SusD_RagB"/>
    <property type="match status" value="1"/>
</dbReference>
<dbReference type="InterPro" id="IPR011990">
    <property type="entry name" value="TPR-like_helical_dom_sf"/>
</dbReference>
<comment type="similarity">
    <text evidence="2">Belongs to the SusD family.</text>
</comment>
<dbReference type="RefSeq" id="WP_044217401.1">
    <property type="nucleotide sequence ID" value="NZ_JRYR02000002.1"/>
</dbReference>
<evidence type="ECO:0000256" key="3">
    <source>
        <dbReference type="ARBA" id="ARBA00022729"/>
    </source>
</evidence>
<feature type="domain" description="SusD-like N-terminal" evidence="7">
    <location>
        <begin position="24"/>
        <end position="224"/>
    </location>
</feature>
<dbReference type="Proteomes" id="UP000179797">
    <property type="component" value="Unassembled WGS sequence"/>
</dbReference>